<evidence type="ECO:0000313" key="2">
    <source>
        <dbReference type="Proteomes" id="UP000255277"/>
    </source>
</evidence>
<dbReference type="Proteomes" id="UP000255277">
    <property type="component" value="Unassembled WGS sequence"/>
</dbReference>
<sequence>MKDEKDRREQEILGDFPSNRPLGELGKERFKKYRAVHEWYVNEIQKLSDESRLYYENYLKQLKDEEQKQSKE</sequence>
<organism evidence="1 2">
    <name type="scientific">Staphylococcus gallinarum</name>
    <dbReference type="NCBI Taxonomy" id="1293"/>
    <lineage>
        <taxon>Bacteria</taxon>
        <taxon>Bacillati</taxon>
        <taxon>Bacillota</taxon>
        <taxon>Bacilli</taxon>
        <taxon>Bacillales</taxon>
        <taxon>Staphylococcaceae</taxon>
        <taxon>Staphylococcus</taxon>
    </lineage>
</organism>
<proteinExistence type="predicted"/>
<evidence type="ECO:0000313" key="1">
    <source>
        <dbReference type="EMBL" id="SUM32170.1"/>
    </source>
</evidence>
<gene>
    <name evidence="1" type="ORF">NCTC12195_01611</name>
</gene>
<name>A0A380FEI9_STAGA</name>
<protein>
    <submittedName>
        <fullName evidence="1">Uncharacterized protein</fullName>
    </submittedName>
</protein>
<reference evidence="1 2" key="1">
    <citation type="submission" date="2018-06" db="EMBL/GenBank/DDBJ databases">
        <authorList>
            <consortium name="Pathogen Informatics"/>
            <person name="Doyle S."/>
        </authorList>
    </citation>
    <scope>NUCLEOTIDE SEQUENCE [LARGE SCALE GENOMIC DNA]</scope>
    <source>
        <strain evidence="1 2">NCTC12195</strain>
    </source>
</reference>
<dbReference type="AlphaFoldDB" id="A0A380FEI9"/>
<accession>A0A380FEI9</accession>
<dbReference type="EMBL" id="UHDK01000001">
    <property type="protein sequence ID" value="SUM32170.1"/>
    <property type="molecule type" value="Genomic_DNA"/>
</dbReference>